<proteinExistence type="inferred from homology"/>
<evidence type="ECO:0000256" key="4">
    <source>
        <dbReference type="ARBA" id="ARBA00022917"/>
    </source>
</evidence>
<dbReference type="InterPro" id="IPR040750">
    <property type="entry name" value="eIF3m_C_helix"/>
</dbReference>
<accession>A0A067M2H0</accession>
<keyword evidence="8" id="KW-1185">Reference proteome</keyword>
<comment type="subunit">
    <text evidence="5">Component of the eukaryotic translation initiation factor 3 (eIF-3) complex.</text>
</comment>
<evidence type="ECO:0000256" key="2">
    <source>
        <dbReference type="ARBA" id="ARBA00022490"/>
    </source>
</evidence>
<keyword evidence="4 5" id="KW-0648">Protein biosynthesis</keyword>
<dbReference type="OrthoDB" id="10267031at2759"/>
<name>A0A067M2H0_BOTB1</name>
<dbReference type="GO" id="GO:0003743">
    <property type="term" value="F:translation initiation factor activity"/>
    <property type="evidence" value="ECO:0007669"/>
    <property type="project" value="UniProtKB-UniRule"/>
</dbReference>
<comment type="similarity">
    <text evidence="1">Belongs to the CSN7/EIF3M family. CSN7 subfamily.</text>
</comment>
<evidence type="ECO:0000313" key="8">
    <source>
        <dbReference type="Proteomes" id="UP000027195"/>
    </source>
</evidence>
<dbReference type="GO" id="GO:0001732">
    <property type="term" value="P:formation of cytoplasmic translation initiation complex"/>
    <property type="evidence" value="ECO:0007669"/>
    <property type="project" value="UniProtKB-UniRule"/>
</dbReference>
<dbReference type="PROSITE" id="PS50250">
    <property type="entry name" value="PCI"/>
    <property type="match status" value="1"/>
</dbReference>
<sequence>MASTDSISIFTEGTFEEQIQELVNYLARGLSEEARVAFIRPFQDVLITREGDRPFAEDADRRRKVIMKVLGEVKGLGEGNEREVEGFFNLLDAHILALSSESSQAKEPITTLIRVLTSTPPSENASIKYRVLSNLFNALPRSSPLRVEVYTALLNLANENQELEVLQISQEDVDRWLSEWEISQDEKSAFLKKIADAYNKSEQPGIAFTYLLSHLRTLASSAAAEPAALDVIAAALRLPAYFDFNDLLKIEGVQAVKENPLFALLKICLSGGLADLQSWEAANGETLTKFEVDRDIVERKIRYLALASQATKYIGRDMPYSEIASVLQVDNKEVEAWVIDTIRAGLLSGKLHQPAQTFHVIRSTSRSFGREEWKTLEKRLLAWKTGLLGVLEVVEGARQSIAESGLALEADKTVQATA</sequence>
<gene>
    <name evidence="7" type="ORF">BOTBODRAFT_59098</name>
</gene>
<comment type="subcellular location">
    <subcellularLocation>
        <location evidence="5">Cytoplasm</location>
    </subcellularLocation>
</comment>
<dbReference type="Pfam" id="PF18005">
    <property type="entry name" value="eIF3m_C_helix"/>
    <property type="match status" value="1"/>
</dbReference>
<dbReference type="GO" id="GO:0033290">
    <property type="term" value="C:eukaryotic 48S preinitiation complex"/>
    <property type="evidence" value="ECO:0007669"/>
    <property type="project" value="UniProtKB-UniRule"/>
</dbReference>
<evidence type="ECO:0000256" key="5">
    <source>
        <dbReference type="HAMAP-Rule" id="MF_03012"/>
    </source>
</evidence>
<organism evidence="7 8">
    <name type="scientific">Botryobasidium botryosum (strain FD-172 SS1)</name>
    <dbReference type="NCBI Taxonomy" id="930990"/>
    <lineage>
        <taxon>Eukaryota</taxon>
        <taxon>Fungi</taxon>
        <taxon>Dikarya</taxon>
        <taxon>Basidiomycota</taxon>
        <taxon>Agaricomycotina</taxon>
        <taxon>Agaricomycetes</taxon>
        <taxon>Cantharellales</taxon>
        <taxon>Botryobasidiaceae</taxon>
        <taxon>Botryobasidium</taxon>
    </lineage>
</organism>
<evidence type="ECO:0000256" key="1">
    <source>
        <dbReference type="ARBA" id="ARBA00008482"/>
    </source>
</evidence>
<protein>
    <recommendedName>
        <fullName evidence="5">Eukaryotic translation initiation factor 3 subunit M</fullName>
        <shortName evidence="5">eIF3m</shortName>
    </recommendedName>
</protein>
<dbReference type="GO" id="GO:0016282">
    <property type="term" value="C:eukaryotic 43S preinitiation complex"/>
    <property type="evidence" value="ECO:0007669"/>
    <property type="project" value="UniProtKB-UniRule"/>
</dbReference>
<dbReference type="HOGENOM" id="CLU_035254_3_0_1"/>
<dbReference type="InterPro" id="IPR000717">
    <property type="entry name" value="PCI_dom"/>
</dbReference>
<dbReference type="Proteomes" id="UP000027195">
    <property type="component" value="Unassembled WGS sequence"/>
</dbReference>
<keyword evidence="2 5" id="KW-0963">Cytoplasm</keyword>
<dbReference type="InterPro" id="IPR045237">
    <property type="entry name" value="COPS7/eIF3m"/>
</dbReference>
<dbReference type="Pfam" id="PF01399">
    <property type="entry name" value="PCI"/>
    <property type="match status" value="1"/>
</dbReference>
<dbReference type="PANTHER" id="PTHR15350:SF2">
    <property type="entry name" value="EUKARYOTIC TRANSLATION INITIATION FACTOR 3 SUBUNIT M"/>
    <property type="match status" value="1"/>
</dbReference>
<dbReference type="AlphaFoldDB" id="A0A067M2H0"/>
<comment type="similarity">
    <text evidence="5">Belongs to the eIF-3 subunit M family.</text>
</comment>
<evidence type="ECO:0000259" key="6">
    <source>
        <dbReference type="PROSITE" id="PS50250"/>
    </source>
</evidence>
<dbReference type="FunCoup" id="A0A067M2H0">
    <property type="interactions" value="658"/>
</dbReference>
<keyword evidence="3 5" id="KW-0396">Initiation factor</keyword>
<evidence type="ECO:0000313" key="7">
    <source>
        <dbReference type="EMBL" id="KDQ08890.1"/>
    </source>
</evidence>
<dbReference type="HAMAP" id="MF_03012">
    <property type="entry name" value="eIF3m"/>
    <property type="match status" value="1"/>
</dbReference>
<dbReference type="SMART" id="SM00088">
    <property type="entry name" value="PINT"/>
    <property type="match status" value="1"/>
</dbReference>
<dbReference type="InParanoid" id="A0A067M2H0"/>
<dbReference type="PANTHER" id="PTHR15350">
    <property type="entry name" value="COP9 SIGNALOSOME COMPLEX SUBUNIT 7/DENDRITIC CELL PROTEIN GA17"/>
    <property type="match status" value="1"/>
</dbReference>
<reference evidence="8" key="1">
    <citation type="journal article" date="2014" name="Proc. Natl. Acad. Sci. U.S.A.">
        <title>Extensive sampling of basidiomycete genomes demonstrates inadequacy of the white-rot/brown-rot paradigm for wood decay fungi.</title>
        <authorList>
            <person name="Riley R."/>
            <person name="Salamov A.A."/>
            <person name="Brown D.W."/>
            <person name="Nagy L.G."/>
            <person name="Floudas D."/>
            <person name="Held B.W."/>
            <person name="Levasseur A."/>
            <person name="Lombard V."/>
            <person name="Morin E."/>
            <person name="Otillar R."/>
            <person name="Lindquist E.A."/>
            <person name="Sun H."/>
            <person name="LaButti K.M."/>
            <person name="Schmutz J."/>
            <person name="Jabbour D."/>
            <person name="Luo H."/>
            <person name="Baker S.E."/>
            <person name="Pisabarro A.G."/>
            <person name="Walton J.D."/>
            <person name="Blanchette R.A."/>
            <person name="Henrissat B."/>
            <person name="Martin F."/>
            <person name="Cullen D."/>
            <person name="Hibbett D.S."/>
            <person name="Grigoriev I.V."/>
        </authorList>
    </citation>
    <scope>NUCLEOTIDE SEQUENCE [LARGE SCALE GENOMIC DNA]</scope>
    <source>
        <strain evidence="8">FD-172 SS1</strain>
    </source>
</reference>
<dbReference type="STRING" id="930990.A0A067M2H0"/>
<evidence type="ECO:0000256" key="3">
    <source>
        <dbReference type="ARBA" id="ARBA00022540"/>
    </source>
</evidence>
<comment type="function">
    <text evidence="5">Component of the eukaryotic translation initiation factor 3 (eIF-3) complex, which is involved in protein synthesis of a specialized repertoire of mRNAs and, together with other initiation factors, stimulates binding of mRNA and methionyl-tRNAi to the 40S ribosome. The eIF-3 complex specifically targets and initiates translation of a subset of mRNAs involved in cell proliferation.</text>
</comment>
<dbReference type="EMBL" id="KL198085">
    <property type="protein sequence ID" value="KDQ08890.1"/>
    <property type="molecule type" value="Genomic_DNA"/>
</dbReference>
<dbReference type="GO" id="GO:0071541">
    <property type="term" value="C:eukaryotic translation initiation factor 3 complex, eIF3m"/>
    <property type="evidence" value="ECO:0007669"/>
    <property type="project" value="UniProtKB-UniRule"/>
</dbReference>
<feature type="domain" description="PCI" evidence="6">
    <location>
        <begin position="184"/>
        <end position="365"/>
    </location>
</feature>
<dbReference type="InterPro" id="IPR027528">
    <property type="entry name" value="eIF3m"/>
</dbReference>